<dbReference type="EMBL" id="JACRUN010000007">
    <property type="protein sequence ID" value="MBC5835557.1"/>
    <property type="molecule type" value="Genomic_DNA"/>
</dbReference>
<gene>
    <name evidence="1" type="ORF">H8R27_11735</name>
</gene>
<organism evidence="1 2">
    <name type="scientific">Flavobacterium bernardetii</name>
    <dbReference type="NCBI Taxonomy" id="2813823"/>
    <lineage>
        <taxon>Bacteria</taxon>
        <taxon>Pseudomonadati</taxon>
        <taxon>Bacteroidota</taxon>
        <taxon>Flavobacteriia</taxon>
        <taxon>Flavobacteriales</taxon>
        <taxon>Flavobacteriaceae</taxon>
        <taxon>Flavobacterium</taxon>
    </lineage>
</organism>
<keyword evidence="2" id="KW-1185">Reference proteome</keyword>
<sequence length="299" mass="34677">MKKIIFLLLFTNLILSQEIASENYFWEFNYMNENGIEAVIGAKNCYIRQDATSNSQLLDSLQIGDKIKVIKNTTENLNIKGLNLSWVEIEYSKNNQIKTGFLWKGFIAVGNTTKGNTTFLTTIDSKYSKKVQRDDYEYEGDFYRISVKAINSENQIISEKSFSKELSESHFFQNSAISSWGLKDLNSIYRISFSGEACGIPTLYYYFGWNEKEFLELPEKYDMGDAGVFYHSEEFIFPKEKGGQTNTIIKTIKEAENTDENSNTYDFLVTKTTEYYSWDGKNFKLINTKKLKPYIEKEN</sequence>
<evidence type="ECO:0000313" key="1">
    <source>
        <dbReference type="EMBL" id="MBC5835557.1"/>
    </source>
</evidence>
<proteinExistence type="predicted"/>
<dbReference type="Proteomes" id="UP000605990">
    <property type="component" value="Unassembled WGS sequence"/>
</dbReference>
<protein>
    <recommendedName>
        <fullName evidence="3">SH3 domain-containing protein</fullName>
    </recommendedName>
</protein>
<evidence type="ECO:0000313" key="2">
    <source>
        <dbReference type="Proteomes" id="UP000605990"/>
    </source>
</evidence>
<name>A0ABR7J0X9_9FLAO</name>
<comment type="caution">
    <text evidence="1">The sequence shown here is derived from an EMBL/GenBank/DDBJ whole genome shotgun (WGS) entry which is preliminary data.</text>
</comment>
<evidence type="ECO:0008006" key="3">
    <source>
        <dbReference type="Google" id="ProtNLM"/>
    </source>
</evidence>
<accession>A0ABR7J0X9</accession>
<reference evidence="1 2" key="1">
    <citation type="submission" date="2020-08" db="EMBL/GenBank/DDBJ databases">
        <title>Description of novel Flavobacterium F-408 isolate.</title>
        <authorList>
            <person name="Saticioglu I.B."/>
            <person name="Duman M."/>
            <person name="Altun S."/>
        </authorList>
    </citation>
    <scope>NUCLEOTIDE SEQUENCE [LARGE SCALE GENOMIC DNA]</scope>
    <source>
        <strain evidence="1 2">F-408</strain>
    </source>
</reference>
<dbReference type="RefSeq" id="WP_166129886.1">
    <property type="nucleotide sequence ID" value="NZ_JAANOQ010000007.1"/>
</dbReference>